<evidence type="ECO:0000313" key="2">
    <source>
        <dbReference type="Proteomes" id="UP000282977"/>
    </source>
</evidence>
<name>A0A437J4A0_9SPHN</name>
<evidence type="ECO:0000313" key="1">
    <source>
        <dbReference type="EMBL" id="RVT39450.1"/>
    </source>
</evidence>
<keyword evidence="2" id="KW-1185">Reference proteome</keyword>
<reference evidence="1 2" key="1">
    <citation type="submission" date="2019-01" db="EMBL/GenBank/DDBJ databases">
        <authorList>
            <person name="Chen W.-M."/>
        </authorList>
    </citation>
    <scope>NUCLEOTIDE SEQUENCE [LARGE SCALE GENOMIC DNA]</scope>
    <source>
        <strain evidence="1 2">TLA-22</strain>
    </source>
</reference>
<protein>
    <submittedName>
        <fullName evidence="1">GNAT family N-acetyltransferase</fullName>
    </submittedName>
</protein>
<dbReference type="AlphaFoldDB" id="A0A437J4A0"/>
<dbReference type="InterPro" id="IPR016181">
    <property type="entry name" value="Acyl_CoA_acyltransferase"/>
</dbReference>
<organism evidence="1 2">
    <name type="scientific">Sphingobium algorifonticola</name>
    <dbReference type="NCBI Taxonomy" id="2008318"/>
    <lineage>
        <taxon>Bacteria</taxon>
        <taxon>Pseudomonadati</taxon>
        <taxon>Pseudomonadota</taxon>
        <taxon>Alphaproteobacteria</taxon>
        <taxon>Sphingomonadales</taxon>
        <taxon>Sphingomonadaceae</taxon>
        <taxon>Sphingobium</taxon>
    </lineage>
</organism>
<gene>
    <name evidence="1" type="ORF">ENE74_15525</name>
</gene>
<proteinExistence type="predicted"/>
<dbReference type="Proteomes" id="UP000282977">
    <property type="component" value="Unassembled WGS sequence"/>
</dbReference>
<dbReference type="OrthoDB" id="9809725at2"/>
<dbReference type="GO" id="GO:0016740">
    <property type="term" value="F:transferase activity"/>
    <property type="evidence" value="ECO:0007669"/>
    <property type="project" value="UniProtKB-KW"/>
</dbReference>
<sequence length="410" mass="45108">MSRPFAVLSARRNSSCNNWVLRGSFCRCSDRQMAVHIFDPVYATPADWPEGDEITQRYIATMGEVGVTALIGNVRAQWMAVRSGNRLFPVTINNGETGDSYVSLPHSAYILYGREELGLAGSPLLTRLLSPVMAFAGVALRGAGINRVVQLDNWLLSTCLHGDWQGTDLPTIRTALCQRYPRHVIGLRSLDSWSCPGLLAAVRGDGWTLLPSRQIWVTDDPAAQLAQRHNLKEDARILRRSGLTVETGASLDDRDARRIASLYEQLYLAKHSRLNPWFTAAFVQMSHHSGLIAYHLARDADGCIQAFAGTMARGDMLTCPILGYATDRPRREGLYRIAALLITQAAARQDVRLHGSAGAGTFKRGRGATGIIEYCALYTRHLGAVQHAAIATFARGLDRWLVPQLTARGL</sequence>
<dbReference type="SUPFAM" id="SSF55729">
    <property type="entry name" value="Acyl-CoA N-acyltransferases (Nat)"/>
    <property type="match status" value="1"/>
</dbReference>
<keyword evidence="1" id="KW-0808">Transferase</keyword>
<accession>A0A437J4A0</accession>
<dbReference type="EMBL" id="RZUL01000007">
    <property type="protein sequence ID" value="RVT39450.1"/>
    <property type="molecule type" value="Genomic_DNA"/>
</dbReference>
<comment type="caution">
    <text evidence="1">The sequence shown here is derived from an EMBL/GenBank/DDBJ whole genome shotgun (WGS) entry which is preliminary data.</text>
</comment>